<feature type="compositionally biased region" description="Pro residues" evidence="1">
    <location>
        <begin position="453"/>
        <end position="462"/>
    </location>
</feature>
<feature type="compositionally biased region" description="Low complexity" evidence="1">
    <location>
        <begin position="463"/>
        <end position="474"/>
    </location>
</feature>
<evidence type="ECO:0000256" key="2">
    <source>
        <dbReference type="SAM" id="SignalP"/>
    </source>
</evidence>
<protein>
    <submittedName>
        <fullName evidence="5">Lytic murein transglycosylase</fullName>
    </submittedName>
</protein>
<dbReference type="InterPro" id="IPR043426">
    <property type="entry name" value="MltB-like"/>
</dbReference>
<dbReference type="RefSeq" id="WP_111526944.1">
    <property type="nucleotide sequence ID" value="NZ_JBHRSG010000001.1"/>
</dbReference>
<feature type="compositionally biased region" description="Pro residues" evidence="1">
    <location>
        <begin position="25"/>
        <end position="50"/>
    </location>
</feature>
<comment type="caution">
    <text evidence="5">The sequence shown here is derived from an EMBL/GenBank/DDBJ whole genome shotgun (WGS) entry which is preliminary data.</text>
</comment>
<proteinExistence type="predicted"/>
<dbReference type="GO" id="GO:0008933">
    <property type="term" value="F:peptidoglycan lytic transglycosylase activity"/>
    <property type="evidence" value="ECO:0007669"/>
    <property type="project" value="TreeGrafter"/>
</dbReference>
<evidence type="ECO:0000256" key="1">
    <source>
        <dbReference type="SAM" id="MobiDB-lite"/>
    </source>
</evidence>
<feature type="chain" id="PRO_5016280223" evidence="2">
    <location>
        <begin position="24"/>
        <end position="474"/>
    </location>
</feature>
<dbReference type="NCBIfam" id="TIGR02283">
    <property type="entry name" value="MltB_2"/>
    <property type="match status" value="1"/>
</dbReference>
<dbReference type="InterPro" id="IPR031304">
    <property type="entry name" value="SLT_2"/>
</dbReference>
<reference evidence="6" key="1">
    <citation type="submission" date="2018-05" db="EMBL/GenBank/DDBJ databases">
        <authorList>
            <person name="Li X."/>
        </authorList>
    </citation>
    <scope>NUCLEOTIDE SEQUENCE [LARGE SCALE GENOMIC DNA]</scope>
    <source>
        <strain evidence="6">LX32</strain>
    </source>
</reference>
<feature type="domain" description="Transglycosylase SLT" evidence="4">
    <location>
        <begin position="59"/>
        <end position="350"/>
    </location>
</feature>
<evidence type="ECO:0000313" key="5">
    <source>
        <dbReference type="EMBL" id="RAK53192.1"/>
    </source>
</evidence>
<organism evidence="5 6">
    <name type="scientific">Phenylobacterium soli</name>
    <dbReference type="NCBI Taxonomy" id="2170551"/>
    <lineage>
        <taxon>Bacteria</taxon>
        <taxon>Pseudomonadati</taxon>
        <taxon>Pseudomonadota</taxon>
        <taxon>Alphaproteobacteria</taxon>
        <taxon>Caulobacterales</taxon>
        <taxon>Caulobacteraceae</taxon>
        <taxon>Phenylobacterium</taxon>
    </lineage>
</organism>
<dbReference type="SUPFAM" id="SSF47090">
    <property type="entry name" value="PGBD-like"/>
    <property type="match status" value="1"/>
</dbReference>
<dbReference type="OrthoDB" id="9808544at2"/>
<feature type="region of interest" description="Disordered" evidence="1">
    <location>
        <begin position="436"/>
        <end position="474"/>
    </location>
</feature>
<dbReference type="Gene3D" id="1.10.8.350">
    <property type="entry name" value="Bacterial muramidase"/>
    <property type="match status" value="1"/>
</dbReference>
<gene>
    <name evidence="5" type="ORF">DJ017_00930</name>
</gene>
<name>A0A328AEH2_9CAUL</name>
<dbReference type="Pfam" id="PF01471">
    <property type="entry name" value="PG_binding_1"/>
    <property type="match status" value="1"/>
</dbReference>
<dbReference type="PANTHER" id="PTHR30163">
    <property type="entry name" value="MEMBRANE-BOUND LYTIC MUREIN TRANSGLYCOSYLASE B"/>
    <property type="match status" value="1"/>
</dbReference>
<dbReference type="AlphaFoldDB" id="A0A328AEH2"/>
<evidence type="ECO:0000313" key="6">
    <source>
        <dbReference type="Proteomes" id="UP000249254"/>
    </source>
</evidence>
<dbReference type="Proteomes" id="UP000249254">
    <property type="component" value="Unassembled WGS sequence"/>
</dbReference>
<dbReference type="Gene3D" id="1.10.101.10">
    <property type="entry name" value="PGBD-like superfamily/PGBD"/>
    <property type="match status" value="1"/>
</dbReference>
<dbReference type="PANTHER" id="PTHR30163:SF8">
    <property type="entry name" value="LYTIC MUREIN TRANSGLYCOSYLASE"/>
    <property type="match status" value="1"/>
</dbReference>
<dbReference type="Gene3D" id="1.10.530.10">
    <property type="match status" value="1"/>
</dbReference>
<accession>A0A328AEH2</accession>
<dbReference type="InterPro" id="IPR011970">
    <property type="entry name" value="MltB_2"/>
</dbReference>
<keyword evidence="6" id="KW-1185">Reference proteome</keyword>
<dbReference type="PROSITE" id="PS51257">
    <property type="entry name" value="PROKAR_LIPOPROTEIN"/>
    <property type="match status" value="1"/>
</dbReference>
<dbReference type="EMBL" id="QFYQ01000001">
    <property type="protein sequence ID" value="RAK53192.1"/>
    <property type="molecule type" value="Genomic_DNA"/>
</dbReference>
<evidence type="ECO:0000259" key="3">
    <source>
        <dbReference type="Pfam" id="PF01471"/>
    </source>
</evidence>
<keyword evidence="2" id="KW-0732">Signal</keyword>
<feature type="domain" description="Peptidoglycan binding-like" evidence="3">
    <location>
        <begin position="371"/>
        <end position="425"/>
    </location>
</feature>
<dbReference type="Pfam" id="PF13406">
    <property type="entry name" value="SLT_2"/>
    <property type="match status" value="1"/>
</dbReference>
<dbReference type="SUPFAM" id="SSF53955">
    <property type="entry name" value="Lysozyme-like"/>
    <property type="match status" value="1"/>
</dbReference>
<dbReference type="CDD" id="cd13399">
    <property type="entry name" value="Slt35-like"/>
    <property type="match status" value="1"/>
</dbReference>
<feature type="signal peptide" evidence="2">
    <location>
        <begin position="1"/>
        <end position="23"/>
    </location>
</feature>
<dbReference type="GO" id="GO:0009253">
    <property type="term" value="P:peptidoglycan catabolic process"/>
    <property type="evidence" value="ECO:0007669"/>
    <property type="project" value="TreeGrafter"/>
</dbReference>
<dbReference type="InterPro" id="IPR002477">
    <property type="entry name" value="Peptidoglycan-bd-like"/>
</dbReference>
<evidence type="ECO:0000259" key="4">
    <source>
        <dbReference type="Pfam" id="PF13406"/>
    </source>
</evidence>
<sequence>MLRRLLSPTLVVALLAACASQPARPVAPPPTPAPQPSQPPPPAPVSPVTPPAASGDMVFDAWAADFFPRAVAAGISPDVLQREFAGLRPDPRVGGADARQPEFSKPFSEYIKGTVTDGRAAMGAAKRSQIAQFDAIEQTYGVPREILIAVWAMESGFGAIQGDYDVVRSMATLAAQGRRRTFAETELIAALKIIQSGEATRAQLKGSWAGAMGQTQFIPSSYLSTAVDADGDGKPDIWNSPADSLASAANLLAKGGWVRGQSWAREVIVPPGFDWSLSEGPKLTPAQWATQGVVRADGLPWTEADQNAQAQLVAPTGANGPAFLLFPNHFAIRKYNNSLAYALAVGLLADRFSGMGPLVKPWPQETPLSLSERMTAQRALAVLGYDAGAPDGLVGLKTRAALRAWQKKEGLVADGYLTPALVQQLGAQAQATQSALSLMAPSQPADPGLGSPLSPPLSPPRPTSQDPQSSTPSR</sequence>
<feature type="region of interest" description="Disordered" evidence="1">
    <location>
        <begin position="22"/>
        <end position="51"/>
    </location>
</feature>
<dbReference type="InterPro" id="IPR036365">
    <property type="entry name" value="PGBD-like_sf"/>
</dbReference>
<dbReference type="InterPro" id="IPR023346">
    <property type="entry name" value="Lysozyme-like_dom_sf"/>
</dbReference>
<dbReference type="InterPro" id="IPR036366">
    <property type="entry name" value="PGBDSf"/>
</dbReference>